<dbReference type="GeneID" id="8383322"/>
<feature type="domain" description="Nucleotidyl transferase" evidence="1">
    <location>
        <begin position="3"/>
        <end position="240"/>
    </location>
</feature>
<dbReference type="Proteomes" id="UP000002071">
    <property type="component" value="Chromosome"/>
</dbReference>
<gene>
    <name evidence="2" type="ordered locus">Huta_1048</name>
</gene>
<dbReference type="HOGENOM" id="CLU_029499_4_0_2"/>
<dbReference type="SUPFAM" id="SSF53448">
    <property type="entry name" value="Nucleotide-diphospho-sugar transferases"/>
    <property type="match status" value="1"/>
</dbReference>
<dbReference type="eggNOG" id="arCOG00666">
    <property type="taxonomic scope" value="Archaea"/>
</dbReference>
<dbReference type="KEGG" id="hut:Huta_1048"/>
<keyword evidence="3" id="KW-1185">Reference proteome</keyword>
<dbReference type="EMBL" id="CP001687">
    <property type="protein sequence ID" value="ACV11231.1"/>
    <property type="molecule type" value="Genomic_DNA"/>
</dbReference>
<keyword evidence="2" id="KW-0808">Transferase</keyword>
<dbReference type="GO" id="GO:0016740">
    <property type="term" value="F:transferase activity"/>
    <property type="evidence" value="ECO:0007669"/>
    <property type="project" value="UniProtKB-KW"/>
</dbReference>
<dbReference type="CDD" id="cd04181">
    <property type="entry name" value="NTP_transferase"/>
    <property type="match status" value="1"/>
</dbReference>
<dbReference type="PANTHER" id="PTHR42883:SF2">
    <property type="entry name" value="THYMIDYLYLTRANSFERASE"/>
    <property type="match status" value="1"/>
</dbReference>
<evidence type="ECO:0000313" key="2">
    <source>
        <dbReference type="EMBL" id="ACV11231.1"/>
    </source>
</evidence>
<dbReference type="RefSeq" id="WP_015788807.1">
    <property type="nucleotide sequence ID" value="NC_013158.1"/>
</dbReference>
<dbReference type="STRING" id="519442.Huta_1048"/>
<sequence>MDAVVLAGGFATRLWPITRNRPKMFLPIGDTTVIDRIFRELEADDRIEDVYVSTNEEFADEFRNHLADSPFEKPRVSVEEARAEDEKFGVVGALGELVEREGIDSDTLVIAGDNLISFDISAFIDAFEANNGPTIAAYDVGDLESATQYGVIDVDDDRVVEFQEKPDDPASTLVSIACYAFPAETIGLFDTYLTGENNPDEPGWFIQWLIDREPVYAFPFEGAWFDIGTPDGYLDAVSWYLDGGTLVHPDATVEGSDLGENVHVMDGATVVDSKLERSVVFPDATLDRCRIVSSLIDQETELEDVNLSNAQIGAHTSLTQTPPDPWVWEQHRDSE</sequence>
<reference evidence="2 3" key="1">
    <citation type="journal article" date="2009" name="Stand. Genomic Sci.">
        <title>Complete genome sequence of Halorhabdus utahensis type strain (AX-2).</title>
        <authorList>
            <person name="Anderson I."/>
            <person name="Tindall B.J."/>
            <person name="Pomrenke H."/>
            <person name="Goker M."/>
            <person name="Lapidus A."/>
            <person name="Nolan M."/>
            <person name="Copeland A."/>
            <person name="Glavina Del Rio T."/>
            <person name="Chen F."/>
            <person name="Tice H."/>
            <person name="Cheng J.F."/>
            <person name="Lucas S."/>
            <person name="Chertkov O."/>
            <person name="Bruce D."/>
            <person name="Brettin T."/>
            <person name="Detter J.C."/>
            <person name="Han C."/>
            <person name="Goodwin L."/>
            <person name="Land M."/>
            <person name="Hauser L."/>
            <person name="Chang Y.J."/>
            <person name="Jeffries C.D."/>
            <person name="Pitluck S."/>
            <person name="Pati A."/>
            <person name="Mavromatis K."/>
            <person name="Ivanova N."/>
            <person name="Ovchinnikova G."/>
            <person name="Chen A."/>
            <person name="Palaniappan K."/>
            <person name="Chain P."/>
            <person name="Rohde M."/>
            <person name="Bristow J."/>
            <person name="Eisen J.A."/>
            <person name="Markowitz V."/>
            <person name="Hugenholtz P."/>
            <person name="Kyrpides N.C."/>
            <person name="Klenk H.P."/>
        </authorList>
    </citation>
    <scope>NUCLEOTIDE SEQUENCE [LARGE SCALE GENOMIC DNA]</scope>
    <source>
        <strain evidence="3">DSM 12940 / JCM 11049 / AX-2</strain>
    </source>
</reference>
<dbReference type="OrthoDB" id="15372at2157"/>
<protein>
    <submittedName>
        <fullName evidence="2">Nucleotidyl transferase</fullName>
    </submittedName>
</protein>
<dbReference type="InterPro" id="IPR029044">
    <property type="entry name" value="Nucleotide-diphossugar_trans"/>
</dbReference>
<accession>C7NVE7</accession>
<proteinExistence type="predicted"/>
<dbReference type="InterPro" id="IPR005835">
    <property type="entry name" value="NTP_transferase_dom"/>
</dbReference>
<evidence type="ECO:0000313" key="3">
    <source>
        <dbReference type="Proteomes" id="UP000002071"/>
    </source>
</evidence>
<evidence type="ECO:0000259" key="1">
    <source>
        <dbReference type="Pfam" id="PF00483"/>
    </source>
</evidence>
<organism evidence="2 3">
    <name type="scientific">Halorhabdus utahensis (strain DSM 12940 / JCM 11049 / AX-2)</name>
    <dbReference type="NCBI Taxonomy" id="519442"/>
    <lineage>
        <taxon>Archaea</taxon>
        <taxon>Methanobacteriati</taxon>
        <taxon>Methanobacteriota</taxon>
        <taxon>Stenosarchaea group</taxon>
        <taxon>Halobacteria</taxon>
        <taxon>Halobacteriales</taxon>
        <taxon>Haloarculaceae</taxon>
        <taxon>Halorhabdus</taxon>
    </lineage>
</organism>
<dbReference type="Pfam" id="PF00483">
    <property type="entry name" value="NTP_transferase"/>
    <property type="match status" value="1"/>
</dbReference>
<dbReference type="Gene3D" id="3.90.550.10">
    <property type="entry name" value="Spore Coat Polysaccharide Biosynthesis Protein SpsA, Chain A"/>
    <property type="match status" value="1"/>
</dbReference>
<dbReference type="AlphaFoldDB" id="C7NVE7"/>
<dbReference type="PANTHER" id="PTHR42883">
    <property type="entry name" value="GLUCOSE-1-PHOSPHATE THYMIDYLTRANSFERASE"/>
    <property type="match status" value="1"/>
</dbReference>
<name>C7NVE7_HALUD</name>